<keyword evidence="4" id="KW-1185">Reference proteome</keyword>
<feature type="transmembrane region" description="Helical" evidence="2">
    <location>
        <begin position="48"/>
        <end position="69"/>
    </location>
</feature>
<keyword evidence="2" id="KW-0472">Membrane</keyword>
<dbReference type="Proteomes" id="UP000593565">
    <property type="component" value="Unassembled WGS sequence"/>
</dbReference>
<keyword evidence="2" id="KW-1133">Transmembrane helix</keyword>
<keyword evidence="2" id="KW-0812">Transmembrane</keyword>
<evidence type="ECO:0000256" key="2">
    <source>
        <dbReference type="SAM" id="Phobius"/>
    </source>
</evidence>
<evidence type="ECO:0000256" key="1">
    <source>
        <dbReference type="SAM" id="MobiDB-lite"/>
    </source>
</evidence>
<sequence length="95" mass="10440">MNSQTGTARQSRLGDLFTPRNRKTPENSFTLRAQKGSNMASGSDSQRVMVFLILMFCCHGVSTAVNAFVGQCVELCCFGDAEHHHLLFQGCGRNL</sequence>
<comment type="caution">
    <text evidence="3">The sequence shown here is derived from an EMBL/GenBank/DDBJ whole genome shotgun (WGS) entry which is preliminary data.</text>
</comment>
<evidence type="ECO:0000313" key="3">
    <source>
        <dbReference type="EMBL" id="KAF4081796.1"/>
    </source>
</evidence>
<protein>
    <submittedName>
        <fullName evidence="3">Uncharacterized protein</fullName>
    </submittedName>
</protein>
<dbReference type="EMBL" id="JAAGNN010000013">
    <property type="protein sequence ID" value="KAF4081796.1"/>
    <property type="molecule type" value="Genomic_DNA"/>
</dbReference>
<feature type="compositionally biased region" description="Polar residues" evidence="1">
    <location>
        <begin position="1"/>
        <end position="10"/>
    </location>
</feature>
<gene>
    <name evidence="3" type="ORF">AMELA_G00165170</name>
</gene>
<organism evidence="3 4">
    <name type="scientific">Ameiurus melas</name>
    <name type="common">Black bullhead</name>
    <name type="synonym">Silurus melas</name>
    <dbReference type="NCBI Taxonomy" id="219545"/>
    <lineage>
        <taxon>Eukaryota</taxon>
        <taxon>Metazoa</taxon>
        <taxon>Chordata</taxon>
        <taxon>Craniata</taxon>
        <taxon>Vertebrata</taxon>
        <taxon>Euteleostomi</taxon>
        <taxon>Actinopterygii</taxon>
        <taxon>Neopterygii</taxon>
        <taxon>Teleostei</taxon>
        <taxon>Ostariophysi</taxon>
        <taxon>Siluriformes</taxon>
        <taxon>Ictaluridae</taxon>
        <taxon>Ameiurus</taxon>
    </lineage>
</organism>
<proteinExistence type="predicted"/>
<accession>A0A7J6AG56</accession>
<dbReference type="AlphaFoldDB" id="A0A7J6AG56"/>
<evidence type="ECO:0000313" key="4">
    <source>
        <dbReference type="Proteomes" id="UP000593565"/>
    </source>
</evidence>
<name>A0A7J6AG56_AMEME</name>
<feature type="region of interest" description="Disordered" evidence="1">
    <location>
        <begin position="1"/>
        <end position="28"/>
    </location>
</feature>
<reference evidence="3 4" key="1">
    <citation type="submission" date="2020-02" db="EMBL/GenBank/DDBJ databases">
        <title>A chromosome-scale genome assembly of the black bullhead catfish (Ameiurus melas).</title>
        <authorList>
            <person name="Wen M."/>
            <person name="Zham M."/>
            <person name="Cabau C."/>
            <person name="Klopp C."/>
            <person name="Donnadieu C."/>
            <person name="Roques C."/>
            <person name="Bouchez O."/>
            <person name="Lampietro C."/>
            <person name="Jouanno E."/>
            <person name="Herpin A."/>
            <person name="Louis A."/>
            <person name="Berthelot C."/>
            <person name="Parey E."/>
            <person name="Roest-Crollius H."/>
            <person name="Braasch I."/>
            <person name="Postlethwait J."/>
            <person name="Robinson-Rechavi M."/>
            <person name="Echchiki A."/>
            <person name="Begum T."/>
            <person name="Montfort J."/>
            <person name="Schartl M."/>
            <person name="Bobe J."/>
            <person name="Guiguen Y."/>
        </authorList>
    </citation>
    <scope>NUCLEOTIDE SEQUENCE [LARGE SCALE GENOMIC DNA]</scope>
    <source>
        <strain evidence="3">M_S1</strain>
        <tissue evidence="3">Blood</tissue>
    </source>
</reference>